<keyword evidence="3" id="KW-1185">Reference proteome</keyword>
<name>A0A2U1T387_9MICO</name>
<feature type="signal peptide" evidence="1">
    <location>
        <begin position="1"/>
        <end position="21"/>
    </location>
</feature>
<dbReference type="EMBL" id="QEEX01000001">
    <property type="protein sequence ID" value="PWB98223.1"/>
    <property type="molecule type" value="Genomic_DNA"/>
</dbReference>
<dbReference type="RefSeq" id="WP_108997974.1">
    <property type="nucleotide sequence ID" value="NZ_QEEX01000001.1"/>
</dbReference>
<evidence type="ECO:0000313" key="2">
    <source>
        <dbReference type="EMBL" id="PWB98223.1"/>
    </source>
</evidence>
<sequence length="132" mass="13708">MRKTLAVCAAAALLLSLTACMTGGEMPDQSASRTPFETSSPGAIAPSGTPMEVPMEAWDAIIADLAQRGVSADPEIVSAEAVTWNNGALGCPKPGMNYTQALVEGMHVVITAGGETYDYRFGSRNSPILCEA</sequence>
<keyword evidence="1" id="KW-0732">Signal</keyword>
<evidence type="ECO:0000313" key="3">
    <source>
        <dbReference type="Proteomes" id="UP000244978"/>
    </source>
</evidence>
<organism evidence="2 3">
    <name type="scientific">Homoserinimonas hongtaonis</name>
    <dbReference type="NCBI Taxonomy" id="2079791"/>
    <lineage>
        <taxon>Bacteria</taxon>
        <taxon>Bacillati</taxon>
        <taxon>Actinomycetota</taxon>
        <taxon>Actinomycetes</taxon>
        <taxon>Micrococcales</taxon>
        <taxon>Microbacteriaceae</taxon>
        <taxon>Homoserinimonas</taxon>
    </lineage>
</organism>
<reference evidence="3" key="1">
    <citation type="submission" date="2018-04" db="EMBL/GenBank/DDBJ databases">
        <authorList>
            <person name="Liu S."/>
            <person name="Wang Z."/>
            <person name="Li J."/>
        </authorList>
    </citation>
    <scope>NUCLEOTIDE SEQUENCE [LARGE SCALE GENOMIC DNA]</scope>
    <source>
        <strain evidence="3">S1194</strain>
    </source>
</reference>
<comment type="caution">
    <text evidence="2">The sequence shown here is derived from an EMBL/GenBank/DDBJ whole genome shotgun (WGS) entry which is preliminary data.</text>
</comment>
<accession>A0A2U1T387</accession>
<dbReference type="AlphaFoldDB" id="A0A2U1T387"/>
<dbReference type="Proteomes" id="UP000244978">
    <property type="component" value="Unassembled WGS sequence"/>
</dbReference>
<gene>
    <name evidence="2" type="ORF">DF220_10575</name>
</gene>
<evidence type="ECO:0000256" key="1">
    <source>
        <dbReference type="SAM" id="SignalP"/>
    </source>
</evidence>
<protein>
    <submittedName>
        <fullName evidence="2">Uncharacterized protein</fullName>
    </submittedName>
</protein>
<dbReference type="PROSITE" id="PS51257">
    <property type="entry name" value="PROKAR_LIPOPROTEIN"/>
    <property type="match status" value="1"/>
</dbReference>
<feature type="chain" id="PRO_5038434170" evidence="1">
    <location>
        <begin position="22"/>
        <end position="132"/>
    </location>
</feature>
<proteinExistence type="predicted"/>